<organism evidence="6 7">
    <name type="scientific">Zancudomyces culisetae</name>
    <name type="common">Gut fungus</name>
    <name type="synonym">Smittium culisetae</name>
    <dbReference type="NCBI Taxonomy" id="1213189"/>
    <lineage>
        <taxon>Eukaryota</taxon>
        <taxon>Fungi</taxon>
        <taxon>Fungi incertae sedis</taxon>
        <taxon>Zoopagomycota</taxon>
        <taxon>Kickxellomycotina</taxon>
        <taxon>Harpellomycetes</taxon>
        <taxon>Harpellales</taxon>
        <taxon>Legeriomycetaceae</taxon>
        <taxon>Zancudomyces</taxon>
    </lineage>
</organism>
<evidence type="ECO:0000313" key="6">
    <source>
        <dbReference type="EMBL" id="OMH85533.1"/>
    </source>
</evidence>
<dbReference type="OrthoDB" id="10254627at2759"/>
<gene>
    <name evidence="6" type="ORF">AX774_g922</name>
</gene>
<dbReference type="Pfam" id="PF00380">
    <property type="entry name" value="Ribosomal_S9"/>
    <property type="match status" value="1"/>
</dbReference>
<comment type="caution">
    <text evidence="6">The sequence shown here is derived from an EMBL/GenBank/DDBJ whole genome shotgun (WGS) entry which is preliminary data.</text>
</comment>
<dbReference type="GO" id="GO:0005763">
    <property type="term" value="C:mitochondrial small ribosomal subunit"/>
    <property type="evidence" value="ECO:0007669"/>
    <property type="project" value="TreeGrafter"/>
</dbReference>
<keyword evidence="7" id="KW-1185">Reference proteome</keyword>
<dbReference type="Gene3D" id="3.30.230.10">
    <property type="match status" value="1"/>
</dbReference>
<evidence type="ECO:0000256" key="3">
    <source>
        <dbReference type="ARBA" id="ARBA00023274"/>
    </source>
</evidence>
<dbReference type="GO" id="GO:0006412">
    <property type="term" value="P:translation"/>
    <property type="evidence" value="ECO:0007669"/>
    <property type="project" value="InterPro"/>
</dbReference>
<dbReference type="InterPro" id="IPR020568">
    <property type="entry name" value="Ribosomal_Su5_D2-typ_SF"/>
</dbReference>
<feature type="region of interest" description="Disordered" evidence="5">
    <location>
        <begin position="43"/>
        <end position="63"/>
    </location>
</feature>
<dbReference type="PANTHER" id="PTHR21569">
    <property type="entry name" value="RIBOSOMAL PROTEIN S9"/>
    <property type="match status" value="1"/>
</dbReference>
<dbReference type="PANTHER" id="PTHR21569:SF1">
    <property type="entry name" value="SMALL RIBOSOMAL SUBUNIT PROTEIN US9M"/>
    <property type="match status" value="1"/>
</dbReference>
<dbReference type="InterPro" id="IPR020574">
    <property type="entry name" value="Ribosomal_uS9_CS"/>
</dbReference>
<evidence type="ECO:0000256" key="1">
    <source>
        <dbReference type="ARBA" id="ARBA00005251"/>
    </source>
</evidence>
<evidence type="ECO:0000256" key="4">
    <source>
        <dbReference type="RuleBase" id="RU003815"/>
    </source>
</evidence>
<dbReference type="GO" id="GO:0003735">
    <property type="term" value="F:structural constituent of ribosome"/>
    <property type="evidence" value="ECO:0007669"/>
    <property type="project" value="InterPro"/>
</dbReference>
<comment type="similarity">
    <text evidence="1 4">Belongs to the universal ribosomal protein uS9 family.</text>
</comment>
<protein>
    <submittedName>
        <fullName evidence="6">37S ribosomal protein S9, mitochondrial</fullName>
    </submittedName>
</protein>
<evidence type="ECO:0000256" key="2">
    <source>
        <dbReference type="ARBA" id="ARBA00022980"/>
    </source>
</evidence>
<feature type="compositionally biased region" description="Polar residues" evidence="5">
    <location>
        <begin position="53"/>
        <end position="63"/>
    </location>
</feature>
<dbReference type="SUPFAM" id="SSF54211">
    <property type="entry name" value="Ribosomal protein S5 domain 2-like"/>
    <property type="match status" value="1"/>
</dbReference>
<evidence type="ECO:0000313" key="7">
    <source>
        <dbReference type="Proteomes" id="UP000188320"/>
    </source>
</evidence>
<dbReference type="InterPro" id="IPR000754">
    <property type="entry name" value="Ribosomal_uS9"/>
</dbReference>
<proteinExistence type="inferred from homology"/>
<name>A0A1R1PX78_ZANCU</name>
<accession>A0A1R1PX78</accession>
<keyword evidence="3 4" id="KW-0687">Ribonucleoprotein</keyword>
<dbReference type="PROSITE" id="PS00360">
    <property type="entry name" value="RIBOSOMAL_S9"/>
    <property type="match status" value="1"/>
</dbReference>
<dbReference type="GO" id="GO:0003723">
    <property type="term" value="F:RNA binding"/>
    <property type="evidence" value="ECO:0007669"/>
    <property type="project" value="TreeGrafter"/>
</dbReference>
<dbReference type="Proteomes" id="UP000188320">
    <property type="component" value="Unassembled WGS sequence"/>
</dbReference>
<keyword evidence="2 4" id="KW-0689">Ribosomal protein</keyword>
<sequence length="390" mass="44195">MNVGARRMSILKGPLFVRCARLPLDSRAFATSVRALDQTAKTNYNPYKRSNDGSRSATVQGKNSPRYIPDSAAYFTGKARLNDILVGIEKLLQENKGYYNHTNQEVNKGFWIDKKKLELKIETKLNDSEYEKLISKVGECRFIGLNENNYQEIEKVIDFFRSEESKKGEKNENADNDALEDPIEGAKKHRNPLVGYKDDLGRFYALGRRKSSQSRVWVVPAESSESTGPGELFINGKPLGEYFINFYDSESVLFPLKLTSTLGKYNIWVRTRGGGRTGQAESAALAISRALSIADPSIKGTLSDVHKCKLLPNAWNQIYVELNERRQVNPKPERSIHGSNVNLLLFRSRVDFYGLVNLLFSTVQNIFSLPFIQIYKNISNKVTIELECEQ</sequence>
<dbReference type="InterPro" id="IPR014721">
    <property type="entry name" value="Ribsml_uS5_D2-typ_fold_subgr"/>
</dbReference>
<dbReference type="AlphaFoldDB" id="A0A1R1PX78"/>
<reference evidence="7" key="1">
    <citation type="submission" date="2017-01" db="EMBL/GenBank/DDBJ databases">
        <authorList>
            <person name="Wang Y."/>
            <person name="White M."/>
            <person name="Kvist S."/>
            <person name="Moncalvo J.-M."/>
        </authorList>
    </citation>
    <scope>NUCLEOTIDE SEQUENCE [LARGE SCALE GENOMIC DNA]</scope>
    <source>
        <strain evidence="7">COL-18-3</strain>
    </source>
</reference>
<evidence type="ECO:0000256" key="5">
    <source>
        <dbReference type="SAM" id="MobiDB-lite"/>
    </source>
</evidence>
<dbReference type="EMBL" id="LSSK01000073">
    <property type="protein sequence ID" value="OMH85533.1"/>
    <property type="molecule type" value="Genomic_DNA"/>
</dbReference>